<dbReference type="Proteomes" id="UP000789405">
    <property type="component" value="Unassembled WGS sequence"/>
</dbReference>
<reference evidence="1" key="1">
    <citation type="submission" date="2021-06" db="EMBL/GenBank/DDBJ databases">
        <authorList>
            <person name="Kallberg Y."/>
            <person name="Tangrot J."/>
            <person name="Rosling A."/>
        </authorList>
    </citation>
    <scope>NUCLEOTIDE SEQUENCE</scope>
    <source>
        <strain evidence="1">MA453B</strain>
    </source>
</reference>
<organism evidence="1 2">
    <name type="scientific">Dentiscutata erythropus</name>
    <dbReference type="NCBI Taxonomy" id="1348616"/>
    <lineage>
        <taxon>Eukaryota</taxon>
        <taxon>Fungi</taxon>
        <taxon>Fungi incertae sedis</taxon>
        <taxon>Mucoromycota</taxon>
        <taxon>Glomeromycotina</taxon>
        <taxon>Glomeromycetes</taxon>
        <taxon>Diversisporales</taxon>
        <taxon>Gigasporaceae</taxon>
        <taxon>Dentiscutata</taxon>
    </lineage>
</organism>
<dbReference type="AlphaFoldDB" id="A0A9N9JAN2"/>
<protein>
    <submittedName>
        <fullName evidence="1">11298_t:CDS:1</fullName>
    </submittedName>
</protein>
<feature type="non-terminal residue" evidence="1">
    <location>
        <position position="158"/>
    </location>
</feature>
<name>A0A9N9JAN2_9GLOM</name>
<dbReference type="OrthoDB" id="2308079at2759"/>
<dbReference type="EMBL" id="CAJVPY010019759">
    <property type="protein sequence ID" value="CAG8772801.1"/>
    <property type="molecule type" value="Genomic_DNA"/>
</dbReference>
<gene>
    <name evidence="1" type="ORF">DERYTH_LOCUS18846</name>
</gene>
<accession>A0A9N9JAN2</accession>
<evidence type="ECO:0000313" key="1">
    <source>
        <dbReference type="EMBL" id="CAG8772801.1"/>
    </source>
</evidence>
<comment type="caution">
    <text evidence="1">The sequence shown here is derived from an EMBL/GenBank/DDBJ whole genome shotgun (WGS) entry which is preliminary data.</text>
</comment>
<sequence>IKHYNDGSGTILVQIVRKNSSATPSAALKIDVGLGIPYPNYCFGSDVFLRPIRVYPLYNDLMLVVTYTNAADESDYSTFQYSSGNHAWTPNNAVIRINIDPSDVNVKISLLAGDIFMVPIEISTTISTIDGGYAIVFANVTPDSSISINNPFMTHPGL</sequence>
<keyword evidence="2" id="KW-1185">Reference proteome</keyword>
<proteinExistence type="predicted"/>
<evidence type="ECO:0000313" key="2">
    <source>
        <dbReference type="Proteomes" id="UP000789405"/>
    </source>
</evidence>